<dbReference type="Proteomes" id="UP000246171">
    <property type="component" value="Unassembled WGS sequence"/>
</dbReference>
<proteinExistence type="predicted"/>
<keyword evidence="3" id="KW-1185">Reference proteome</keyword>
<dbReference type="GeneID" id="37052531"/>
<name>A0A317VZX1_ASPEC</name>
<feature type="chain" id="PRO_5016330774" evidence="1">
    <location>
        <begin position="25"/>
        <end position="158"/>
    </location>
</feature>
<dbReference type="RefSeq" id="XP_025391073.1">
    <property type="nucleotide sequence ID" value="XM_025530569.1"/>
</dbReference>
<gene>
    <name evidence="2" type="ORF">BO83DRAFT_375872</name>
</gene>
<dbReference type="VEuPathDB" id="FungiDB:BO83DRAFT_375872"/>
<comment type="caution">
    <text evidence="2">The sequence shown here is derived from an EMBL/GenBank/DDBJ whole genome shotgun (WGS) entry which is preliminary data.</text>
</comment>
<sequence length="158" mass="18064">MKPSASIPLLLLTIISSSSLSVNSYRIFEYPEDQYIIPQLDVHRLLNAGNNNFTDNVMKVCSNDQKCFDFAAYLYTQSELREGNCPDPLSLIILIFLSQFDRLETSNRLKCCAEHSKNPIPCCDAQHMQHICVIFLFLGLKYRLYVILTNSAHVMPQL</sequence>
<organism evidence="2 3">
    <name type="scientific">Aspergillus eucalypticola (strain CBS 122712 / IBT 29274)</name>
    <dbReference type="NCBI Taxonomy" id="1448314"/>
    <lineage>
        <taxon>Eukaryota</taxon>
        <taxon>Fungi</taxon>
        <taxon>Dikarya</taxon>
        <taxon>Ascomycota</taxon>
        <taxon>Pezizomycotina</taxon>
        <taxon>Eurotiomycetes</taxon>
        <taxon>Eurotiomycetidae</taxon>
        <taxon>Eurotiales</taxon>
        <taxon>Aspergillaceae</taxon>
        <taxon>Aspergillus</taxon>
        <taxon>Aspergillus subgen. Circumdati</taxon>
    </lineage>
</organism>
<reference evidence="2" key="1">
    <citation type="submission" date="2016-12" db="EMBL/GenBank/DDBJ databases">
        <title>The genomes of Aspergillus section Nigri reveals drivers in fungal speciation.</title>
        <authorList>
            <consortium name="DOE Joint Genome Institute"/>
            <person name="Vesth T.C."/>
            <person name="Nybo J."/>
            <person name="Theobald S."/>
            <person name="Brandl J."/>
            <person name="Frisvad J.C."/>
            <person name="Nielsen K.F."/>
            <person name="Lyhne E.K."/>
            <person name="Kogle M.E."/>
            <person name="Kuo A."/>
            <person name="Riley R."/>
            <person name="Clum A."/>
            <person name="Nolan M."/>
            <person name="Lipzen A."/>
            <person name="Salamov A."/>
            <person name="Henrissat B."/>
            <person name="Wiebenga A."/>
            <person name="De vries R.P."/>
            <person name="Grigoriev I.V."/>
            <person name="Mortensen U.H."/>
            <person name="Andersen M.R."/>
            <person name="Baker S.E."/>
        </authorList>
    </citation>
    <scope>NUCLEOTIDE SEQUENCE</scope>
    <source>
        <strain evidence="2">CBS 122712</strain>
    </source>
</reference>
<dbReference type="AlphaFoldDB" id="A0A317VZX1"/>
<accession>A0A317VZX1</accession>
<feature type="signal peptide" evidence="1">
    <location>
        <begin position="1"/>
        <end position="24"/>
    </location>
</feature>
<evidence type="ECO:0000313" key="3">
    <source>
        <dbReference type="Proteomes" id="UP000246171"/>
    </source>
</evidence>
<protein>
    <submittedName>
        <fullName evidence="2">Uncharacterized protein</fullName>
    </submittedName>
</protein>
<evidence type="ECO:0000256" key="1">
    <source>
        <dbReference type="SAM" id="SignalP"/>
    </source>
</evidence>
<evidence type="ECO:0000313" key="2">
    <source>
        <dbReference type="EMBL" id="PWY79926.1"/>
    </source>
</evidence>
<dbReference type="EMBL" id="MSFU01000005">
    <property type="protein sequence ID" value="PWY79926.1"/>
    <property type="molecule type" value="Genomic_DNA"/>
</dbReference>
<keyword evidence="1" id="KW-0732">Signal</keyword>